<name>A0A1G2R9R8_9BACT</name>
<protein>
    <submittedName>
        <fullName evidence="1">Uncharacterized protein</fullName>
    </submittedName>
</protein>
<proteinExistence type="predicted"/>
<organism evidence="1 2">
    <name type="scientific">Candidatus Wildermuthbacteria bacterium RIFCSPHIGHO2_02_FULL_48_16</name>
    <dbReference type="NCBI Taxonomy" id="1802453"/>
    <lineage>
        <taxon>Bacteria</taxon>
        <taxon>Candidatus Wildermuthiibacteriota</taxon>
    </lineage>
</organism>
<evidence type="ECO:0000313" key="2">
    <source>
        <dbReference type="Proteomes" id="UP000178529"/>
    </source>
</evidence>
<comment type="caution">
    <text evidence="1">The sequence shown here is derived from an EMBL/GenBank/DDBJ whole genome shotgun (WGS) entry which is preliminary data.</text>
</comment>
<reference evidence="1 2" key="1">
    <citation type="journal article" date="2016" name="Nat. Commun.">
        <title>Thousands of microbial genomes shed light on interconnected biogeochemical processes in an aquifer system.</title>
        <authorList>
            <person name="Anantharaman K."/>
            <person name="Brown C.T."/>
            <person name="Hug L.A."/>
            <person name="Sharon I."/>
            <person name="Castelle C.J."/>
            <person name="Probst A.J."/>
            <person name="Thomas B.C."/>
            <person name="Singh A."/>
            <person name="Wilkins M.J."/>
            <person name="Karaoz U."/>
            <person name="Brodie E.L."/>
            <person name="Williams K.H."/>
            <person name="Hubbard S.S."/>
            <person name="Banfield J.F."/>
        </authorList>
    </citation>
    <scope>NUCLEOTIDE SEQUENCE [LARGE SCALE GENOMIC DNA]</scope>
</reference>
<gene>
    <name evidence="1" type="ORF">A3J68_00650</name>
</gene>
<sequence>MQGEKREKTFTVSLKGLAPFVSAIRYEKSQKDVKLFITLAKETRPAVIVEDKSLGGKLSDKMFQNLEYHQASSLYISKLAPQDFKECGAQEADLRNCLADLKNSMLDFSFLLLAQSPSAPTPKGFLWTQQQGLKEKISQGFPSQTKENWVVVQAQGSLEQTQQTILSLLERV</sequence>
<dbReference type="Proteomes" id="UP000178529">
    <property type="component" value="Unassembled WGS sequence"/>
</dbReference>
<evidence type="ECO:0000313" key="1">
    <source>
        <dbReference type="EMBL" id="OHA69002.1"/>
    </source>
</evidence>
<accession>A0A1G2R9R8</accession>
<dbReference type="AlphaFoldDB" id="A0A1G2R9R8"/>
<dbReference type="EMBL" id="MHTY01000010">
    <property type="protein sequence ID" value="OHA69002.1"/>
    <property type="molecule type" value="Genomic_DNA"/>
</dbReference>